<dbReference type="PRINTS" id="PR00037">
    <property type="entry name" value="HTHLACR"/>
</dbReference>
<dbReference type="RefSeq" id="WP_058963393.1">
    <property type="nucleotide sequence ID" value="NZ_CABKVM010000014.1"/>
</dbReference>
<dbReference type="Pfam" id="PF00455">
    <property type="entry name" value="DeoRC"/>
    <property type="match status" value="1"/>
</dbReference>
<dbReference type="OrthoDB" id="9797223at2"/>
<dbReference type="SUPFAM" id="SSF46785">
    <property type="entry name" value="Winged helix' DNA-binding domain"/>
    <property type="match status" value="1"/>
</dbReference>
<dbReference type="InterPro" id="IPR036390">
    <property type="entry name" value="WH_DNA-bd_sf"/>
</dbReference>
<evidence type="ECO:0000313" key="6">
    <source>
        <dbReference type="Proteomes" id="UP000295184"/>
    </source>
</evidence>
<evidence type="ECO:0000256" key="2">
    <source>
        <dbReference type="ARBA" id="ARBA00023125"/>
    </source>
</evidence>
<sequence length="251" mass="27246">MLAEKRFAVILEVLAKRRAATVTELAQRLDTSESTVRRDLMILAEQGKLNKVHGGATAVDAMFESTEPTMSAKEQLNLDQKDMIARYAAAQVQPDDVIFLDAGSTTLRMLEYLEPSDGLLIVTNGILHAQRLVNKGFKAYILGGMLKTGTEAIVGSGAVQALGHYNFTKAFIGINGITVGQGYTTPDVEEAELKATALRQAYIKYVLADSSKFGRVSAVTVAPIDQACIVTDRLPDKSYRKHAVIKEVEGL</sequence>
<protein>
    <submittedName>
        <fullName evidence="5">DeoR family transcriptional regulator</fullName>
    </submittedName>
</protein>
<dbReference type="SUPFAM" id="SSF100950">
    <property type="entry name" value="NagB/RpiA/CoA transferase-like"/>
    <property type="match status" value="1"/>
</dbReference>
<dbReference type="STRING" id="1650663.GCA_001486665_00898"/>
<organism evidence="5 6">
    <name type="scientific">Allofournierella massiliensis</name>
    <dbReference type="NCBI Taxonomy" id="1650663"/>
    <lineage>
        <taxon>Bacteria</taxon>
        <taxon>Bacillati</taxon>
        <taxon>Bacillota</taxon>
        <taxon>Clostridia</taxon>
        <taxon>Eubacteriales</taxon>
        <taxon>Oscillospiraceae</taxon>
        <taxon>Allofournierella</taxon>
    </lineage>
</organism>
<dbReference type="Gene3D" id="3.40.50.1360">
    <property type="match status" value="1"/>
</dbReference>
<dbReference type="Proteomes" id="UP000295184">
    <property type="component" value="Unassembled WGS sequence"/>
</dbReference>
<dbReference type="InterPro" id="IPR036388">
    <property type="entry name" value="WH-like_DNA-bd_sf"/>
</dbReference>
<dbReference type="PROSITE" id="PS00894">
    <property type="entry name" value="HTH_DEOR_1"/>
    <property type="match status" value="1"/>
</dbReference>
<evidence type="ECO:0000313" key="5">
    <source>
        <dbReference type="EMBL" id="TCL57021.1"/>
    </source>
</evidence>
<comment type="caution">
    <text evidence="5">The sequence shown here is derived from an EMBL/GenBank/DDBJ whole genome shotgun (WGS) entry which is preliminary data.</text>
</comment>
<reference evidence="5 6" key="1">
    <citation type="submission" date="2019-03" db="EMBL/GenBank/DDBJ databases">
        <title>Genomic Encyclopedia of Type Strains, Phase IV (KMG-IV): sequencing the most valuable type-strain genomes for metagenomic binning, comparative biology and taxonomic classification.</title>
        <authorList>
            <person name="Goeker M."/>
        </authorList>
    </citation>
    <scope>NUCLEOTIDE SEQUENCE [LARGE SCALE GENOMIC DNA]</scope>
    <source>
        <strain evidence="5 6">DSM 100451</strain>
    </source>
</reference>
<keyword evidence="3" id="KW-0804">Transcription</keyword>
<dbReference type="SMART" id="SM00420">
    <property type="entry name" value="HTH_DEOR"/>
    <property type="match status" value="1"/>
</dbReference>
<evidence type="ECO:0000256" key="3">
    <source>
        <dbReference type="ARBA" id="ARBA00023163"/>
    </source>
</evidence>
<dbReference type="SMART" id="SM01134">
    <property type="entry name" value="DeoRC"/>
    <property type="match status" value="1"/>
</dbReference>
<dbReference type="Gene3D" id="1.10.10.10">
    <property type="entry name" value="Winged helix-like DNA-binding domain superfamily/Winged helix DNA-binding domain"/>
    <property type="match status" value="1"/>
</dbReference>
<dbReference type="InterPro" id="IPR037171">
    <property type="entry name" value="NagB/RpiA_transferase-like"/>
</dbReference>
<dbReference type="EMBL" id="SLUM01000011">
    <property type="protein sequence ID" value="TCL57021.1"/>
    <property type="molecule type" value="Genomic_DNA"/>
</dbReference>
<dbReference type="InterPro" id="IPR018356">
    <property type="entry name" value="Tscrpt_reg_HTH_DeoR_CS"/>
</dbReference>
<accession>A0A4R1QV76</accession>
<keyword evidence="2" id="KW-0238">DNA-binding</keyword>
<evidence type="ECO:0000259" key="4">
    <source>
        <dbReference type="PROSITE" id="PS51000"/>
    </source>
</evidence>
<dbReference type="GO" id="GO:0003700">
    <property type="term" value="F:DNA-binding transcription factor activity"/>
    <property type="evidence" value="ECO:0007669"/>
    <property type="project" value="InterPro"/>
</dbReference>
<feature type="domain" description="HTH deoR-type" evidence="4">
    <location>
        <begin position="3"/>
        <end position="58"/>
    </location>
</feature>
<name>A0A4R1QV76_9FIRM</name>
<dbReference type="AlphaFoldDB" id="A0A4R1QV76"/>
<dbReference type="InterPro" id="IPR050313">
    <property type="entry name" value="Carb_Metab_HTH_regulators"/>
</dbReference>
<dbReference type="PROSITE" id="PS51000">
    <property type="entry name" value="HTH_DEOR_2"/>
    <property type="match status" value="1"/>
</dbReference>
<dbReference type="GO" id="GO:0003677">
    <property type="term" value="F:DNA binding"/>
    <property type="evidence" value="ECO:0007669"/>
    <property type="project" value="UniProtKB-KW"/>
</dbReference>
<proteinExistence type="predicted"/>
<dbReference type="PANTHER" id="PTHR30363:SF56">
    <property type="entry name" value="TRANSCRIPTIONAL REGULATOR, DEOR FAMILY"/>
    <property type="match status" value="1"/>
</dbReference>
<evidence type="ECO:0000256" key="1">
    <source>
        <dbReference type="ARBA" id="ARBA00023015"/>
    </source>
</evidence>
<dbReference type="Pfam" id="PF08220">
    <property type="entry name" value="HTH_DeoR"/>
    <property type="match status" value="1"/>
</dbReference>
<dbReference type="PANTHER" id="PTHR30363">
    <property type="entry name" value="HTH-TYPE TRANSCRIPTIONAL REGULATOR SRLR-RELATED"/>
    <property type="match status" value="1"/>
</dbReference>
<keyword evidence="1" id="KW-0805">Transcription regulation</keyword>
<dbReference type="InterPro" id="IPR001034">
    <property type="entry name" value="DeoR_HTH"/>
</dbReference>
<gene>
    <name evidence="5" type="ORF">EDD77_11115</name>
</gene>
<dbReference type="InterPro" id="IPR014036">
    <property type="entry name" value="DeoR-like_C"/>
</dbReference>